<dbReference type="PANTHER" id="PTHR37314">
    <property type="entry name" value="SLR0142 PROTEIN"/>
    <property type="match status" value="1"/>
</dbReference>
<feature type="transmembrane region" description="Helical" evidence="1">
    <location>
        <begin position="62"/>
        <end position="86"/>
    </location>
</feature>
<name>A0ABV9QE72_9BURK</name>
<dbReference type="EMBL" id="JBHSHJ010000005">
    <property type="protein sequence ID" value="MFC4788977.1"/>
    <property type="molecule type" value="Genomic_DNA"/>
</dbReference>
<dbReference type="Proteomes" id="UP001596001">
    <property type="component" value="Unassembled WGS sequence"/>
</dbReference>
<sequence>MRRFRHLTGQHRTDISNRRLGLLLAFNAGAINAGGFLVLRLYTSHMTGFVSMLADNLVLGNMVLVLSALGALLSFVGGAALTAILVNWSLRHRLHSAYALPLLIEALLMLVFGLVGSITLDWHTPFAVPVTVLLLSFIMGVQNATVTKMSSSQIRTTHMTGIITDLGIELGKMLYWNRSARRPEQQVRANRQRLRLFVGLLGMFLVGGIVGAWGFKNLGFVSVVPLALILLTLAIPPLWIDRACLLQPSRRLQADTSAATTHTVASAPPPPTA</sequence>
<proteinExistence type="predicted"/>
<protein>
    <submittedName>
        <fullName evidence="2">YoaK family protein</fullName>
    </submittedName>
</protein>
<comment type="caution">
    <text evidence="2">The sequence shown here is derived from an EMBL/GenBank/DDBJ whole genome shotgun (WGS) entry which is preliminary data.</text>
</comment>
<keyword evidence="3" id="KW-1185">Reference proteome</keyword>
<evidence type="ECO:0000313" key="3">
    <source>
        <dbReference type="Proteomes" id="UP001596001"/>
    </source>
</evidence>
<evidence type="ECO:0000313" key="2">
    <source>
        <dbReference type="EMBL" id="MFC4788977.1"/>
    </source>
</evidence>
<reference evidence="3" key="1">
    <citation type="journal article" date="2019" name="Int. J. Syst. Evol. Microbiol.">
        <title>The Global Catalogue of Microorganisms (GCM) 10K type strain sequencing project: providing services to taxonomists for standard genome sequencing and annotation.</title>
        <authorList>
            <consortium name="The Broad Institute Genomics Platform"/>
            <consortium name="The Broad Institute Genome Sequencing Center for Infectious Disease"/>
            <person name="Wu L."/>
            <person name="Ma J."/>
        </authorList>
    </citation>
    <scope>NUCLEOTIDE SEQUENCE [LARGE SCALE GENOMIC DNA]</scope>
    <source>
        <strain evidence="3">CCUG 49452</strain>
    </source>
</reference>
<keyword evidence="1" id="KW-0472">Membrane</keyword>
<feature type="transmembrane region" description="Helical" evidence="1">
    <location>
        <begin position="20"/>
        <end position="42"/>
    </location>
</feature>
<feature type="transmembrane region" description="Helical" evidence="1">
    <location>
        <begin position="220"/>
        <end position="240"/>
    </location>
</feature>
<dbReference type="Pfam" id="PF06912">
    <property type="entry name" value="DUF1275"/>
    <property type="match status" value="1"/>
</dbReference>
<evidence type="ECO:0000256" key="1">
    <source>
        <dbReference type="SAM" id="Phobius"/>
    </source>
</evidence>
<keyword evidence="1" id="KW-1133">Transmembrane helix</keyword>
<dbReference type="RefSeq" id="WP_382431925.1">
    <property type="nucleotide sequence ID" value="NZ_JBHSHJ010000005.1"/>
</dbReference>
<dbReference type="InterPro" id="IPR010699">
    <property type="entry name" value="DUF1275"/>
</dbReference>
<feature type="transmembrane region" description="Helical" evidence="1">
    <location>
        <begin position="194"/>
        <end position="214"/>
    </location>
</feature>
<accession>A0ABV9QE72</accession>
<dbReference type="PANTHER" id="PTHR37314:SF4">
    <property type="entry name" value="UPF0700 TRANSMEMBRANE PROTEIN YOAK"/>
    <property type="match status" value="1"/>
</dbReference>
<organism evidence="2 3">
    <name type="scientific">Giesbergeria sinuosa</name>
    <dbReference type="NCBI Taxonomy" id="80883"/>
    <lineage>
        <taxon>Bacteria</taxon>
        <taxon>Pseudomonadati</taxon>
        <taxon>Pseudomonadota</taxon>
        <taxon>Betaproteobacteria</taxon>
        <taxon>Burkholderiales</taxon>
        <taxon>Comamonadaceae</taxon>
        <taxon>Giesbergeria</taxon>
    </lineage>
</organism>
<feature type="transmembrane region" description="Helical" evidence="1">
    <location>
        <begin position="98"/>
        <end position="120"/>
    </location>
</feature>
<feature type="transmembrane region" description="Helical" evidence="1">
    <location>
        <begin position="126"/>
        <end position="146"/>
    </location>
</feature>
<keyword evidence="1" id="KW-0812">Transmembrane</keyword>
<gene>
    <name evidence="2" type="ORF">ACFO6X_08285</name>
</gene>